<dbReference type="PATRIC" id="fig|947033.5.peg.781"/>
<evidence type="ECO:0000256" key="1">
    <source>
        <dbReference type="SAM" id="SignalP"/>
    </source>
</evidence>
<comment type="caution">
    <text evidence="2">The sequence shown here is derived from an EMBL/GenBank/DDBJ whole genome shotgun (WGS) entry which is preliminary data.</text>
</comment>
<dbReference type="OrthoDB" id="5636594at2"/>
<feature type="chain" id="PRO_5006918810" description="Hemolysin" evidence="1">
    <location>
        <begin position="21"/>
        <end position="178"/>
    </location>
</feature>
<evidence type="ECO:0000313" key="3">
    <source>
        <dbReference type="Proteomes" id="UP000054926"/>
    </source>
</evidence>
<keyword evidence="1" id="KW-0732">Signal</keyword>
<accession>A0A0W0ZLX3</accession>
<gene>
    <name evidence="2" type="ORF">Lste_0729</name>
</gene>
<dbReference type="EMBL" id="LNYY01000016">
    <property type="protein sequence ID" value="KTD70125.1"/>
    <property type="molecule type" value="Genomic_DNA"/>
</dbReference>
<keyword evidence="3" id="KW-1185">Reference proteome</keyword>
<feature type="signal peptide" evidence="1">
    <location>
        <begin position="1"/>
        <end position="20"/>
    </location>
</feature>
<sequence>MKIKSSIFLALTLLASNIYANTAEEQAQYCNDAGGTVESMTAEFLTPTGYVKGQSKMFCNFFVDNGFIAIGLETFSADEPSIAATFMKKMRPIKNDSPLWKGAFANPAHNVCKNIGGAGIGFITSGGFANALGESDICVFGDGSMVSGWSLIYMANHREGYDAVKNKVRAEPINIPVP</sequence>
<evidence type="ECO:0008006" key="4">
    <source>
        <dbReference type="Google" id="ProtNLM"/>
    </source>
</evidence>
<reference evidence="2 3" key="1">
    <citation type="submission" date="2015-11" db="EMBL/GenBank/DDBJ databases">
        <title>Genomic analysis of 38 Legionella species identifies large and diverse effector repertoires.</title>
        <authorList>
            <person name="Burstein D."/>
            <person name="Amaro F."/>
            <person name="Zusman T."/>
            <person name="Lifshitz Z."/>
            <person name="Cohen O."/>
            <person name="Gilbert J.A."/>
            <person name="Pupko T."/>
            <person name="Shuman H.A."/>
            <person name="Segal G."/>
        </authorList>
    </citation>
    <scope>NUCLEOTIDE SEQUENCE [LARGE SCALE GENOMIC DNA]</scope>
    <source>
        <strain evidence="2 3">IMVS3376</strain>
    </source>
</reference>
<organism evidence="2 3">
    <name type="scientific">Legionella steelei</name>
    <dbReference type="NCBI Taxonomy" id="947033"/>
    <lineage>
        <taxon>Bacteria</taxon>
        <taxon>Pseudomonadati</taxon>
        <taxon>Pseudomonadota</taxon>
        <taxon>Gammaproteobacteria</taxon>
        <taxon>Legionellales</taxon>
        <taxon>Legionellaceae</taxon>
        <taxon>Legionella</taxon>
    </lineage>
</organism>
<dbReference type="AlphaFoldDB" id="A0A0W0ZLX3"/>
<dbReference type="Proteomes" id="UP000054926">
    <property type="component" value="Unassembled WGS sequence"/>
</dbReference>
<dbReference type="RefSeq" id="WP_058509733.1">
    <property type="nucleotide sequence ID" value="NZ_LNYY01000016.1"/>
</dbReference>
<name>A0A0W0ZLX3_9GAMM</name>
<proteinExistence type="predicted"/>
<protein>
    <recommendedName>
        <fullName evidence="4">Hemolysin</fullName>
    </recommendedName>
</protein>
<evidence type="ECO:0000313" key="2">
    <source>
        <dbReference type="EMBL" id="KTD70125.1"/>
    </source>
</evidence>